<organism evidence="8 9">
    <name type="scientific">Alicyclobacillus hesperidum</name>
    <dbReference type="NCBI Taxonomy" id="89784"/>
    <lineage>
        <taxon>Bacteria</taxon>
        <taxon>Bacillati</taxon>
        <taxon>Bacillota</taxon>
        <taxon>Bacilli</taxon>
        <taxon>Bacillales</taxon>
        <taxon>Alicyclobacillaceae</taxon>
        <taxon>Alicyclobacillus</taxon>
    </lineage>
</organism>
<dbReference type="EMBL" id="BSRA01000018">
    <property type="protein sequence ID" value="GLV14896.1"/>
    <property type="molecule type" value="Genomic_DNA"/>
</dbReference>
<feature type="transmembrane region" description="Helical" evidence="6">
    <location>
        <begin position="29"/>
        <end position="47"/>
    </location>
</feature>
<dbReference type="InterPro" id="IPR036259">
    <property type="entry name" value="MFS_trans_sf"/>
</dbReference>
<keyword evidence="2" id="KW-0813">Transport</keyword>
<dbReference type="Pfam" id="PF07690">
    <property type="entry name" value="MFS_1"/>
    <property type="match status" value="1"/>
</dbReference>
<evidence type="ECO:0000256" key="2">
    <source>
        <dbReference type="ARBA" id="ARBA00022448"/>
    </source>
</evidence>
<name>A0AA37TYC2_9BACL</name>
<proteinExistence type="predicted"/>
<feature type="transmembrane region" description="Helical" evidence="6">
    <location>
        <begin position="320"/>
        <end position="342"/>
    </location>
</feature>
<dbReference type="Gene3D" id="1.20.1250.20">
    <property type="entry name" value="MFS general substrate transporter like domains"/>
    <property type="match status" value="2"/>
</dbReference>
<evidence type="ECO:0000256" key="1">
    <source>
        <dbReference type="ARBA" id="ARBA00004651"/>
    </source>
</evidence>
<protein>
    <submittedName>
        <fullName evidence="8">Cyanate transporter</fullName>
    </submittedName>
</protein>
<feature type="transmembrane region" description="Helical" evidence="6">
    <location>
        <begin position="258"/>
        <end position="282"/>
    </location>
</feature>
<dbReference type="PANTHER" id="PTHR23523">
    <property type="match status" value="1"/>
</dbReference>
<feature type="transmembrane region" description="Helical" evidence="6">
    <location>
        <begin position="354"/>
        <end position="375"/>
    </location>
</feature>
<feature type="transmembrane region" description="Helical" evidence="6">
    <location>
        <begin position="229"/>
        <end position="246"/>
    </location>
</feature>
<feature type="transmembrane region" description="Helical" evidence="6">
    <location>
        <begin position="67"/>
        <end position="86"/>
    </location>
</feature>
<keyword evidence="4 6" id="KW-1133">Transmembrane helix</keyword>
<keyword evidence="5 6" id="KW-0472">Membrane</keyword>
<feature type="transmembrane region" description="Helical" evidence="6">
    <location>
        <begin position="188"/>
        <end position="208"/>
    </location>
</feature>
<dbReference type="GO" id="GO:0022857">
    <property type="term" value="F:transmembrane transporter activity"/>
    <property type="evidence" value="ECO:0007669"/>
    <property type="project" value="InterPro"/>
</dbReference>
<dbReference type="InterPro" id="IPR020846">
    <property type="entry name" value="MFS_dom"/>
</dbReference>
<comment type="subcellular location">
    <subcellularLocation>
        <location evidence="1">Cell membrane</location>
        <topology evidence="1">Multi-pass membrane protein</topology>
    </subcellularLocation>
</comment>
<evidence type="ECO:0000259" key="7">
    <source>
        <dbReference type="PROSITE" id="PS50850"/>
    </source>
</evidence>
<evidence type="ECO:0000256" key="6">
    <source>
        <dbReference type="SAM" id="Phobius"/>
    </source>
</evidence>
<dbReference type="InterPro" id="IPR011701">
    <property type="entry name" value="MFS"/>
</dbReference>
<keyword evidence="3 6" id="KW-0812">Transmembrane</keyword>
<evidence type="ECO:0000256" key="5">
    <source>
        <dbReference type="ARBA" id="ARBA00023136"/>
    </source>
</evidence>
<reference evidence="8" key="1">
    <citation type="submission" date="2023-02" db="EMBL/GenBank/DDBJ databases">
        <title>Proposal of a novel subspecies: Alicyclobacillus hesperidum subspecies aegle.</title>
        <authorList>
            <person name="Goto K."/>
            <person name="Fujii T."/>
            <person name="Yasui K."/>
            <person name="Mochida K."/>
            <person name="Kato-Tanaka Y."/>
            <person name="Morohoshi S."/>
            <person name="An S.Y."/>
            <person name="Kasai H."/>
            <person name="Yokota A."/>
        </authorList>
    </citation>
    <scope>NUCLEOTIDE SEQUENCE</scope>
    <source>
        <strain evidence="8">DSM 12766</strain>
    </source>
</reference>
<evidence type="ECO:0000256" key="3">
    <source>
        <dbReference type="ARBA" id="ARBA00022692"/>
    </source>
</evidence>
<dbReference type="InterPro" id="IPR052524">
    <property type="entry name" value="MFS_Cyanate_Porter"/>
</dbReference>
<feature type="transmembrane region" description="Helical" evidence="6">
    <location>
        <begin position="152"/>
        <end position="176"/>
    </location>
</feature>
<comment type="caution">
    <text evidence="8">The sequence shown here is derived from an EMBL/GenBank/DDBJ whole genome shotgun (WGS) entry which is preliminary data.</text>
</comment>
<dbReference type="Proteomes" id="UP001157137">
    <property type="component" value="Unassembled WGS sequence"/>
</dbReference>
<dbReference type="SUPFAM" id="SSF103473">
    <property type="entry name" value="MFS general substrate transporter"/>
    <property type="match status" value="1"/>
</dbReference>
<feature type="transmembrane region" description="Helical" evidence="6">
    <location>
        <begin position="294"/>
        <end position="314"/>
    </location>
</feature>
<gene>
    <name evidence="8" type="primary">cynX</name>
    <name evidence="8" type="ORF">Heshes_25800</name>
</gene>
<feature type="domain" description="Major facilitator superfamily (MFS) profile" evidence="7">
    <location>
        <begin position="28"/>
        <end position="409"/>
    </location>
</feature>
<dbReference type="PROSITE" id="PS50850">
    <property type="entry name" value="MFS"/>
    <property type="match status" value="1"/>
</dbReference>
<feature type="transmembrane region" description="Helical" evidence="6">
    <location>
        <begin position="98"/>
        <end position="116"/>
    </location>
</feature>
<accession>A0AA37TYC2</accession>
<dbReference type="PANTHER" id="PTHR23523:SF2">
    <property type="entry name" value="2-NITROIMIDAZOLE TRANSPORTER"/>
    <property type="match status" value="1"/>
</dbReference>
<feature type="transmembrane region" description="Helical" evidence="6">
    <location>
        <begin position="387"/>
        <end position="404"/>
    </location>
</feature>
<dbReference type="GO" id="GO:0005886">
    <property type="term" value="C:plasma membrane"/>
    <property type="evidence" value="ECO:0007669"/>
    <property type="project" value="UniProtKB-SubCell"/>
</dbReference>
<feature type="transmembrane region" description="Helical" evidence="6">
    <location>
        <begin position="122"/>
        <end position="140"/>
    </location>
</feature>
<sequence>MHPSDDRGRAPFSREDATLIGVIELGKRLGFLIMAIFIVSLDLRPPITSIGPLMTQIQHALHMNSLTASLLTAIPVFCMGIFAPLTGTLGDKMGIDRAIFACMVLIGLSTLLRFFVHASALLLVSAFLAGVGIAVIGPLLSGFIKEHFAERAAAIIGIYSVGIGVGATVSAGLSIPLGSALHSWQASLGTWTVLAALGLAVWVPVLVADRGFRDEEQAKGRLPWNVGRAWLLLIAFGLQSGIYYSVTTWLAPQAEQTGYSAAGAGVVLTTFSVIQMFSSLVIPMLVHRSNKRTPWLMACAVFSVIGLALCAMPLGMTGPWIADVFLGIGLGGLFPILLILPLDEASTGDEASRWTAMMQCGGYIMSGVVPMLAGAIEDATGSYHQSFWLLVALAAALFACSYFLKPQRQASH</sequence>
<evidence type="ECO:0000256" key="4">
    <source>
        <dbReference type="ARBA" id="ARBA00022989"/>
    </source>
</evidence>
<evidence type="ECO:0000313" key="9">
    <source>
        <dbReference type="Proteomes" id="UP001157137"/>
    </source>
</evidence>
<evidence type="ECO:0000313" key="8">
    <source>
        <dbReference type="EMBL" id="GLV14896.1"/>
    </source>
</evidence>
<dbReference type="AlphaFoldDB" id="A0AA37TYC2"/>